<dbReference type="PANTHER" id="PTHR33495:SF2">
    <property type="entry name" value="ANTI-SIGMA FACTOR ANTAGONIST TM_1081-RELATED"/>
    <property type="match status" value="1"/>
</dbReference>
<dbReference type="GO" id="GO:0043856">
    <property type="term" value="F:anti-sigma factor antagonist activity"/>
    <property type="evidence" value="ECO:0007669"/>
    <property type="project" value="InterPro"/>
</dbReference>
<dbReference type="InterPro" id="IPR003658">
    <property type="entry name" value="Anti-sigma_ant"/>
</dbReference>
<dbReference type="Proteomes" id="UP000243024">
    <property type="component" value="Unassembled WGS sequence"/>
</dbReference>
<dbReference type="GO" id="GO:0030435">
    <property type="term" value="P:sporulation resulting in formation of a cellular spore"/>
    <property type="evidence" value="ECO:0007669"/>
    <property type="project" value="UniProtKB-KW"/>
</dbReference>
<dbReference type="InterPro" id="IPR002645">
    <property type="entry name" value="STAS_dom"/>
</dbReference>
<evidence type="ECO:0000256" key="2">
    <source>
        <dbReference type="ARBA" id="ARBA00009013"/>
    </source>
</evidence>
<comment type="caution">
    <text evidence="9">The sequence shown here is derived from an EMBL/GenBank/DDBJ whole genome shotgun (WGS) entry which is preliminary data.</text>
</comment>
<dbReference type="NCBIfam" id="TIGR02886">
    <property type="entry name" value="spore_II_AA"/>
    <property type="match status" value="1"/>
</dbReference>
<dbReference type="RefSeq" id="WP_066203722.1">
    <property type="nucleotide sequence ID" value="NZ_CBCSAS010000010.1"/>
</dbReference>
<reference evidence="9 10" key="1">
    <citation type="submission" date="2015-09" db="EMBL/GenBank/DDBJ databases">
        <title>Draft genome sequence of Hydrogenibacillus schlegelii DSM 2000.</title>
        <authorList>
            <person name="Hemp J."/>
        </authorList>
    </citation>
    <scope>NUCLEOTIDE SEQUENCE [LARGE SCALE GENOMIC DNA]</scope>
    <source>
        <strain evidence="9 10">MA 48</strain>
    </source>
</reference>
<keyword evidence="10" id="KW-1185">Reference proteome</keyword>
<dbReference type="CDD" id="cd07043">
    <property type="entry name" value="STAS_anti-anti-sigma_factors"/>
    <property type="match status" value="1"/>
</dbReference>
<evidence type="ECO:0000259" key="7">
    <source>
        <dbReference type="PROSITE" id="PS50801"/>
    </source>
</evidence>
<dbReference type="AlphaFoldDB" id="A0A132N4V6"/>
<evidence type="ECO:0000256" key="3">
    <source>
        <dbReference type="ARBA" id="ARBA00020784"/>
    </source>
</evidence>
<gene>
    <name evidence="8" type="primary">spoIIAA</name>
    <name evidence="8" type="ORF">KM312_11935</name>
    <name evidence="9" type="ORF">SA87_04750</name>
</gene>
<dbReference type="NCBIfam" id="TIGR00377">
    <property type="entry name" value="ant_ant_sig"/>
    <property type="match status" value="1"/>
</dbReference>
<evidence type="ECO:0000256" key="6">
    <source>
        <dbReference type="RuleBase" id="RU003749"/>
    </source>
</evidence>
<dbReference type="Pfam" id="PF01740">
    <property type="entry name" value="STAS"/>
    <property type="match status" value="1"/>
</dbReference>
<evidence type="ECO:0000313" key="9">
    <source>
        <dbReference type="EMBL" id="OAR03207.1"/>
    </source>
</evidence>
<reference evidence="8" key="2">
    <citation type="journal article" date="2021" name="Microbiology">
        <title>Metagenomic Analysis of the Microbial Community in the Underground Coal Fire Area (Kemerovo Region, Russia) Revealed Predominance of Thermophilic Members of the Phyla Deinococcus-thermus, Aquificae, and Firmicutes.</title>
        <authorList>
            <person name="Kadnikov V."/>
            <person name="Mardanov A.V."/>
            <person name="Beletsky A.V."/>
            <person name="Karnachuk O.V."/>
            <person name="Ravin N.V."/>
        </authorList>
    </citation>
    <scope>NUCLEOTIDE SEQUENCE</scope>
    <source>
        <strain evidence="8">RBS10-49</strain>
    </source>
</reference>
<evidence type="ECO:0000313" key="8">
    <source>
        <dbReference type="EMBL" id="MBT9283327.1"/>
    </source>
</evidence>
<dbReference type="OrthoDB" id="9796601at2"/>
<dbReference type="STRING" id="1484.SA87_04750"/>
<accession>A0A132N4V6</accession>
<keyword evidence="5" id="KW-0749">Sporulation</keyword>
<organism evidence="9 10">
    <name type="scientific">Hydrogenibacillus schlegelii</name>
    <name type="common">Bacillus schlegelii</name>
    <dbReference type="NCBI Taxonomy" id="1484"/>
    <lineage>
        <taxon>Bacteria</taxon>
        <taxon>Bacillati</taxon>
        <taxon>Bacillota</taxon>
        <taxon>Bacilli</taxon>
        <taxon>Bacillales</taxon>
        <taxon>Bacillales Family X. Incertae Sedis</taxon>
        <taxon>Hydrogenibacillus</taxon>
    </lineage>
</organism>
<feature type="domain" description="STAS" evidence="7">
    <location>
        <begin position="2"/>
        <end position="112"/>
    </location>
</feature>
<evidence type="ECO:0000256" key="4">
    <source>
        <dbReference type="ARBA" id="ARBA00022553"/>
    </source>
</evidence>
<dbReference type="SUPFAM" id="SSF52091">
    <property type="entry name" value="SpoIIaa-like"/>
    <property type="match status" value="1"/>
</dbReference>
<dbReference type="PROSITE" id="PS50801">
    <property type="entry name" value="STAS"/>
    <property type="match status" value="1"/>
</dbReference>
<sequence length="115" mass="12241">MFALETEKRDQVLIVRLSGELDHHTAPELRTALDRAIDGDGVRDIVLNLSALSFMDSSGIGVLLGRYKKVQSVGGRLVVCGLGPTVRRIFELAGLLKILTVAASEAEALDALGVA</sequence>
<dbReference type="EMBL" id="JAHHQF010000089">
    <property type="protein sequence ID" value="MBT9283327.1"/>
    <property type="molecule type" value="Genomic_DNA"/>
</dbReference>
<proteinExistence type="inferred from homology"/>
<dbReference type="Gene3D" id="3.30.750.24">
    <property type="entry name" value="STAS domain"/>
    <property type="match status" value="1"/>
</dbReference>
<dbReference type="EMBL" id="JXBB01000066">
    <property type="protein sequence ID" value="OAR03207.1"/>
    <property type="molecule type" value="Genomic_DNA"/>
</dbReference>
<dbReference type="PANTHER" id="PTHR33495">
    <property type="entry name" value="ANTI-SIGMA FACTOR ANTAGONIST TM_1081-RELATED-RELATED"/>
    <property type="match status" value="1"/>
</dbReference>
<name>A0A132N4V6_HYDSH</name>
<evidence type="ECO:0000256" key="1">
    <source>
        <dbReference type="ARBA" id="ARBA00001976"/>
    </source>
</evidence>
<dbReference type="InterPro" id="IPR036513">
    <property type="entry name" value="STAS_dom_sf"/>
</dbReference>
<comment type="function">
    <text evidence="1">In the phosphorylated form it could act as an anti-anti-sigma factor that counteracts SpoIIAB and thus releases sigma f from inhibition.</text>
</comment>
<keyword evidence="4" id="KW-0597">Phosphoprotein</keyword>
<dbReference type="InterPro" id="IPR014237">
    <property type="entry name" value="Anti-sigma_F_ant"/>
</dbReference>
<comment type="similarity">
    <text evidence="2 6">Belongs to the anti-sigma-factor antagonist family.</text>
</comment>
<dbReference type="GO" id="GO:0045152">
    <property type="term" value="F:antisigma factor binding"/>
    <property type="evidence" value="ECO:0007669"/>
    <property type="project" value="InterPro"/>
</dbReference>
<dbReference type="Proteomes" id="UP000748108">
    <property type="component" value="Unassembled WGS sequence"/>
</dbReference>
<protein>
    <recommendedName>
        <fullName evidence="3 6">Anti-sigma F factor antagonist</fullName>
    </recommendedName>
    <alternativeName>
        <fullName evidence="6">Stage II sporulation protein</fullName>
    </alternativeName>
</protein>
<evidence type="ECO:0000313" key="10">
    <source>
        <dbReference type="Proteomes" id="UP000243024"/>
    </source>
</evidence>
<evidence type="ECO:0000256" key="5">
    <source>
        <dbReference type="ARBA" id="ARBA00022969"/>
    </source>
</evidence>